<organism evidence="10 11">
    <name type="scientific">Kluyveromyces dobzhanskii CBS 2104</name>
    <dbReference type="NCBI Taxonomy" id="1427455"/>
    <lineage>
        <taxon>Eukaryota</taxon>
        <taxon>Fungi</taxon>
        <taxon>Dikarya</taxon>
        <taxon>Ascomycota</taxon>
        <taxon>Saccharomycotina</taxon>
        <taxon>Saccharomycetes</taxon>
        <taxon>Saccharomycetales</taxon>
        <taxon>Saccharomycetaceae</taxon>
        <taxon>Kluyveromyces</taxon>
    </lineage>
</organism>
<evidence type="ECO:0000256" key="5">
    <source>
        <dbReference type="ARBA" id="ARBA00023136"/>
    </source>
</evidence>
<dbReference type="GO" id="GO:0003841">
    <property type="term" value="F:1-acylglycerol-3-phosphate O-acyltransferase activity"/>
    <property type="evidence" value="ECO:0007669"/>
    <property type="project" value="TreeGrafter"/>
</dbReference>
<evidence type="ECO:0000256" key="3">
    <source>
        <dbReference type="ARBA" id="ARBA00022692"/>
    </source>
</evidence>
<evidence type="ECO:0000256" key="7">
    <source>
        <dbReference type="SAM" id="Coils"/>
    </source>
</evidence>
<comment type="subcellular location">
    <subcellularLocation>
        <location evidence="1">Membrane</location>
        <topology evidence="1">Multi-pass membrane protein</topology>
    </subcellularLocation>
</comment>
<sequence>MAVPSVFVPFFHSAQILLQQENCWDPFFKQFNLVQGNPGWNNMVYNPIDAKLQQLSAGCGIDEVTLKLAICLFASFPLNGILKRLPDNNIRLKCLFIVVTSAFYIFGVLNLYDGFVTLFVSTMFTYIVTRYYQSRFMPYLNFVFVMGHLAMNHMYAQFFASYDQTKIDITGAQMVLVMKLTSFAWSYYDGTLADKKELTEYQISRSVSSHPSLLKFMAYAFFYPSLLTGPSFDYADFESWLNCEIFRDLPESKKPRRKWNKDPNMRRQIPKSAGVALVKIAQGVFWLVLTFLIKDYVNTEYLFTDEFVNGRSFFYRIHYLFVLGFSYRLKYYAAWTISEASCIVCGLGYNGYDTKRNKIKWNRVQNIDIRGLEFAQNTHESLEAWNMNTNKWLKNYVYLRVAKKGTKPGFRSTLFTFLTSAFWHGTRPGYYLTFATGALFQTCGKLYRRNFRPMFMGKDGKTPLKSKFIYDAITFYVTKISFGYLVQPFVILDFRKSLYGWKTVNFYVHLGILLTFLAFKGPFSEQFTNWLKNFQPMQIELKRQKKLEKEVAVTSGTLGTIIADKHAFEHDELETELEHAMDLGIPSVSFDKEQLDAAKKDLNEFRSQYDEWRNEKGLEVEEENLRKAYDNFTKEFQPQQRRMSFSEYSPRPIKKKD</sequence>
<protein>
    <submittedName>
        <fullName evidence="10">WGS project CCBQ000000000 data, contig 00058</fullName>
    </submittedName>
</protein>
<feature type="transmembrane region" description="Helical" evidence="9">
    <location>
        <begin position="170"/>
        <end position="188"/>
    </location>
</feature>
<dbReference type="PANTHER" id="PTHR13906:SF4">
    <property type="entry name" value="LYSOPHOSPHOLIPID ACYLTRANSFERASE 6"/>
    <property type="match status" value="1"/>
</dbReference>
<dbReference type="AlphaFoldDB" id="A0A0A8LDD9"/>
<feature type="region of interest" description="Disordered" evidence="8">
    <location>
        <begin position="636"/>
        <end position="657"/>
    </location>
</feature>
<keyword evidence="7" id="KW-0175">Coiled coil</keyword>
<dbReference type="GO" id="GO:0016020">
    <property type="term" value="C:membrane"/>
    <property type="evidence" value="ECO:0007669"/>
    <property type="project" value="UniProtKB-SubCell"/>
</dbReference>
<dbReference type="GO" id="GO:0030258">
    <property type="term" value="P:lipid modification"/>
    <property type="evidence" value="ECO:0007669"/>
    <property type="project" value="TreeGrafter"/>
</dbReference>
<proteinExistence type="predicted"/>
<dbReference type="EMBL" id="CCBQ010000047">
    <property type="protein sequence ID" value="CDO96291.1"/>
    <property type="molecule type" value="Genomic_DNA"/>
</dbReference>
<evidence type="ECO:0000256" key="4">
    <source>
        <dbReference type="ARBA" id="ARBA00022989"/>
    </source>
</evidence>
<dbReference type="GO" id="GO:0046474">
    <property type="term" value="P:glycerophospholipid biosynthetic process"/>
    <property type="evidence" value="ECO:0007669"/>
    <property type="project" value="TreeGrafter"/>
</dbReference>
<feature type="transmembrane region" description="Helical" evidence="9">
    <location>
        <begin position="139"/>
        <end position="158"/>
    </location>
</feature>
<keyword evidence="3 9" id="KW-0812">Transmembrane</keyword>
<dbReference type="Proteomes" id="UP000031516">
    <property type="component" value="Unassembled WGS sequence"/>
</dbReference>
<evidence type="ECO:0000313" key="10">
    <source>
        <dbReference type="EMBL" id="CDO96291.1"/>
    </source>
</evidence>
<dbReference type="GO" id="GO:0047184">
    <property type="term" value="F:1-acylglycerophosphocholine O-acyltransferase activity"/>
    <property type="evidence" value="ECO:0007669"/>
    <property type="project" value="TreeGrafter"/>
</dbReference>
<evidence type="ECO:0000256" key="2">
    <source>
        <dbReference type="ARBA" id="ARBA00022679"/>
    </source>
</evidence>
<evidence type="ECO:0000313" key="11">
    <source>
        <dbReference type="Proteomes" id="UP000031516"/>
    </source>
</evidence>
<evidence type="ECO:0000256" key="8">
    <source>
        <dbReference type="SAM" id="MobiDB-lite"/>
    </source>
</evidence>
<dbReference type="GO" id="GO:0005783">
    <property type="term" value="C:endoplasmic reticulum"/>
    <property type="evidence" value="ECO:0007669"/>
    <property type="project" value="TreeGrafter"/>
</dbReference>
<dbReference type="InterPro" id="IPR049941">
    <property type="entry name" value="LPLAT_7/PORCN-like"/>
</dbReference>
<feature type="transmembrane region" description="Helical" evidence="9">
    <location>
        <begin position="273"/>
        <end position="293"/>
    </location>
</feature>
<keyword evidence="6" id="KW-0012">Acyltransferase</keyword>
<evidence type="ECO:0000256" key="1">
    <source>
        <dbReference type="ARBA" id="ARBA00004141"/>
    </source>
</evidence>
<keyword evidence="11" id="KW-1185">Reference proteome</keyword>
<dbReference type="Pfam" id="PF03062">
    <property type="entry name" value="MBOAT"/>
    <property type="match status" value="1"/>
</dbReference>
<comment type="caution">
    <text evidence="10">The sequence shown here is derived from an EMBL/GenBank/DDBJ whole genome shotgun (WGS) entry which is preliminary data.</text>
</comment>
<evidence type="ECO:0000256" key="6">
    <source>
        <dbReference type="ARBA" id="ARBA00023315"/>
    </source>
</evidence>
<keyword evidence="4 9" id="KW-1133">Transmembrane helix</keyword>
<reference evidence="10 11" key="1">
    <citation type="submission" date="2014-03" db="EMBL/GenBank/DDBJ databases">
        <title>The genome of Kluyveromyces dobzhanskii.</title>
        <authorList>
            <person name="Nystedt B."/>
            <person name="Astrom S."/>
        </authorList>
    </citation>
    <scope>NUCLEOTIDE SEQUENCE [LARGE SCALE GENOMIC DNA]</scope>
    <source>
        <strain evidence="10 11">CBS 2104</strain>
    </source>
</reference>
<dbReference type="PANTHER" id="PTHR13906">
    <property type="entry name" value="PORCUPINE"/>
    <property type="match status" value="1"/>
</dbReference>
<feature type="compositionally biased region" description="Polar residues" evidence="8">
    <location>
        <begin position="636"/>
        <end position="647"/>
    </location>
</feature>
<feature type="coiled-coil region" evidence="7">
    <location>
        <begin position="588"/>
        <end position="635"/>
    </location>
</feature>
<feature type="transmembrane region" description="Helical" evidence="9">
    <location>
        <begin position="468"/>
        <end position="486"/>
    </location>
</feature>
<accession>A0A0A8LDD9</accession>
<keyword evidence="2" id="KW-0808">Transferase</keyword>
<keyword evidence="5 9" id="KW-0472">Membrane</keyword>
<evidence type="ECO:0000256" key="9">
    <source>
        <dbReference type="SAM" id="Phobius"/>
    </source>
</evidence>
<feature type="transmembrane region" description="Helical" evidence="9">
    <location>
        <begin position="506"/>
        <end position="523"/>
    </location>
</feature>
<name>A0A0A8LDD9_9SACH</name>
<gene>
    <name evidence="10" type="ORF">KLDO_g4498</name>
</gene>
<dbReference type="InterPro" id="IPR004299">
    <property type="entry name" value="MBOAT_fam"/>
</dbReference>
<dbReference type="OrthoDB" id="286734at2759"/>